<evidence type="ECO:0000313" key="3">
    <source>
        <dbReference type="EMBL" id="MFC5914651.1"/>
    </source>
</evidence>
<keyword evidence="2" id="KW-0472">Membrane</keyword>
<evidence type="ECO:0000313" key="4">
    <source>
        <dbReference type="Proteomes" id="UP001596200"/>
    </source>
</evidence>
<accession>A0ABW1GL88</accession>
<organism evidence="3 4">
    <name type="scientific">Streptomyces pulveraceus</name>
    <dbReference type="NCBI Taxonomy" id="68258"/>
    <lineage>
        <taxon>Bacteria</taxon>
        <taxon>Bacillati</taxon>
        <taxon>Actinomycetota</taxon>
        <taxon>Actinomycetes</taxon>
        <taxon>Kitasatosporales</taxon>
        <taxon>Streptomycetaceae</taxon>
        <taxon>Streptomyces</taxon>
    </lineage>
</organism>
<proteinExistence type="predicted"/>
<protein>
    <recommendedName>
        <fullName evidence="5">Helix-turn-helix domain-containing protein</fullName>
    </recommendedName>
</protein>
<dbReference type="RefSeq" id="WP_344508338.1">
    <property type="nucleotide sequence ID" value="NZ_BAAATU010000006.1"/>
</dbReference>
<gene>
    <name evidence="3" type="ORF">ACFP1B_14580</name>
</gene>
<evidence type="ECO:0008006" key="5">
    <source>
        <dbReference type="Google" id="ProtNLM"/>
    </source>
</evidence>
<keyword evidence="2" id="KW-1133">Transmembrane helix</keyword>
<evidence type="ECO:0000256" key="1">
    <source>
        <dbReference type="SAM" id="MobiDB-lite"/>
    </source>
</evidence>
<feature type="compositionally biased region" description="Low complexity" evidence="1">
    <location>
        <begin position="200"/>
        <end position="227"/>
    </location>
</feature>
<feature type="region of interest" description="Disordered" evidence="1">
    <location>
        <begin position="106"/>
        <end position="174"/>
    </location>
</feature>
<name>A0ABW1GL88_9ACTN</name>
<comment type="caution">
    <text evidence="3">The sequence shown here is derived from an EMBL/GenBank/DDBJ whole genome shotgun (WGS) entry which is preliminary data.</text>
</comment>
<evidence type="ECO:0000256" key="2">
    <source>
        <dbReference type="SAM" id="Phobius"/>
    </source>
</evidence>
<reference evidence="4" key="1">
    <citation type="journal article" date="2019" name="Int. J. Syst. Evol. Microbiol.">
        <title>The Global Catalogue of Microorganisms (GCM) 10K type strain sequencing project: providing services to taxonomists for standard genome sequencing and annotation.</title>
        <authorList>
            <consortium name="The Broad Institute Genomics Platform"/>
            <consortium name="The Broad Institute Genome Sequencing Center for Infectious Disease"/>
            <person name="Wu L."/>
            <person name="Ma J."/>
        </authorList>
    </citation>
    <scope>NUCLEOTIDE SEQUENCE [LARGE SCALE GENOMIC DNA]</scope>
    <source>
        <strain evidence="4">JCM 4147</strain>
    </source>
</reference>
<feature type="compositionally biased region" description="Low complexity" evidence="1">
    <location>
        <begin position="109"/>
        <end position="119"/>
    </location>
</feature>
<keyword evidence="4" id="KW-1185">Reference proteome</keyword>
<dbReference type="Proteomes" id="UP001596200">
    <property type="component" value="Unassembled WGS sequence"/>
</dbReference>
<sequence length="267" mass="27652">MSGRQGRQESSIDPTHGPQALFAQRLRDLRKACGSPTYRELASWTRKIRTPYSDTTLSSAARGHELPSWDVTSAFVRACLSYAKTSGEQIEADVDTWASRWRNAKAELSPDGPSSSPGEESAEHAAPRQEGEETSEATSGGTSGGTGGGTPTARTGTPSTAPGTRTRPRPSGKKAGWALVGIAVVAAAVLVGRSMATPESTTTDAARSGAAAAPGASGASASPTGTPNRLPSARRRRQTSMATTAARGPGFTMGCRGRRAPPSMRQN</sequence>
<feature type="compositionally biased region" description="Low complexity" evidence="1">
    <location>
        <begin position="151"/>
        <end position="165"/>
    </location>
</feature>
<dbReference type="EMBL" id="JBHSPU010000014">
    <property type="protein sequence ID" value="MFC5914651.1"/>
    <property type="molecule type" value="Genomic_DNA"/>
</dbReference>
<feature type="compositionally biased region" description="Gly residues" evidence="1">
    <location>
        <begin position="141"/>
        <end position="150"/>
    </location>
</feature>
<feature type="region of interest" description="Disordered" evidence="1">
    <location>
        <begin position="197"/>
        <end position="267"/>
    </location>
</feature>
<keyword evidence="2" id="KW-0812">Transmembrane</keyword>
<feature type="transmembrane region" description="Helical" evidence="2">
    <location>
        <begin position="175"/>
        <end position="196"/>
    </location>
</feature>
<feature type="compositionally biased region" description="Basic and acidic residues" evidence="1">
    <location>
        <begin position="121"/>
        <end position="131"/>
    </location>
</feature>